<name>A0A0N5BKX5_STREA</name>
<keyword evidence="3 7" id="KW-0812">Transmembrane</keyword>
<feature type="transmembrane region" description="Helical" evidence="7">
    <location>
        <begin position="111"/>
        <end position="133"/>
    </location>
</feature>
<dbReference type="Proteomes" id="UP000046392">
    <property type="component" value="Unplaced"/>
</dbReference>
<evidence type="ECO:0000256" key="3">
    <source>
        <dbReference type="ARBA" id="ARBA00022692"/>
    </source>
</evidence>
<feature type="transmembrane region" description="Helical" evidence="7">
    <location>
        <begin position="173"/>
        <end position="196"/>
    </location>
</feature>
<feature type="transmembrane region" description="Helical" evidence="7">
    <location>
        <begin position="6"/>
        <end position="26"/>
    </location>
</feature>
<keyword evidence="4" id="KW-0914">Notch signaling pathway</keyword>
<dbReference type="GO" id="GO:0007219">
    <property type="term" value="P:Notch signaling pathway"/>
    <property type="evidence" value="ECO:0007669"/>
    <property type="project" value="UniProtKB-KW"/>
</dbReference>
<dbReference type="GO" id="GO:0016020">
    <property type="term" value="C:membrane"/>
    <property type="evidence" value="ECO:0007669"/>
    <property type="project" value="UniProtKB-SubCell"/>
</dbReference>
<dbReference type="InterPro" id="IPR009294">
    <property type="entry name" value="Aph-1"/>
</dbReference>
<evidence type="ECO:0000256" key="2">
    <source>
        <dbReference type="ARBA" id="ARBA00005577"/>
    </source>
</evidence>
<dbReference type="AlphaFoldDB" id="A0A0N5BKX5"/>
<proteinExistence type="inferred from homology"/>
<dbReference type="STRING" id="174720.A0A0N5BKX5"/>
<comment type="subcellular location">
    <subcellularLocation>
        <location evidence="1">Membrane</location>
        <topology evidence="1">Multi-pass membrane protein</topology>
    </subcellularLocation>
</comment>
<reference evidence="9" key="1">
    <citation type="submission" date="2017-02" db="UniProtKB">
        <authorList>
            <consortium name="WormBaseParasite"/>
        </authorList>
    </citation>
    <scope>IDENTIFICATION</scope>
</reference>
<dbReference type="WBParaSite" id="SPAL_0000657800.1">
    <property type="protein sequence ID" value="SPAL_0000657800.1"/>
    <property type="gene ID" value="SPAL_0000657800"/>
</dbReference>
<feature type="transmembrane region" description="Helical" evidence="7">
    <location>
        <begin position="66"/>
        <end position="90"/>
    </location>
</feature>
<evidence type="ECO:0000256" key="7">
    <source>
        <dbReference type="SAM" id="Phobius"/>
    </source>
</evidence>
<sequence>MIEDTMNIVTFSFALGPIIPFLLYGAYFSPIQIVMAFYGAFIQILAILVSSIIWKFGYIYYQNITFYISILFFTQELFRILFYFIIRRYLHRILNSFKNTKDINPSEISKCLSDISFGAGFGIGIIFQILFTINNLVQNPFNEISIIDSNNLTFITKTITNAFNIKNSTTDNFSVLFSCINLTFNILWTMLSWKLLHKITN</sequence>
<evidence type="ECO:0000256" key="4">
    <source>
        <dbReference type="ARBA" id="ARBA00022976"/>
    </source>
</evidence>
<dbReference type="PANTHER" id="PTHR12889">
    <property type="entry name" value="GAMMA-SECRETASE SUBUNIT APH-1"/>
    <property type="match status" value="1"/>
</dbReference>
<feature type="transmembrane region" description="Helical" evidence="7">
    <location>
        <begin position="33"/>
        <end position="54"/>
    </location>
</feature>
<evidence type="ECO:0000313" key="8">
    <source>
        <dbReference type="Proteomes" id="UP000046392"/>
    </source>
</evidence>
<evidence type="ECO:0000256" key="5">
    <source>
        <dbReference type="ARBA" id="ARBA00022989"/>
    </source>
</evidence>
<keyword evidence="6 7" id="KW-0472">Membrane</keyword>
<evidence type="ECO:0000313" key="9">
    <source>
        <dbReference type="WBParaSite" id="SPAL_0000657800.1"/>
    </source>
</evidence>
<keyword evidence="8" id="KW-1185">Reference proteome</keyword>
<dbReference type="GO" id="GO:0016485">
    <property type="term" value="P:protein processing"/>
    <property type="evidence" value="ECO:0007669"/>
    <property type="project" value="InterPro"/>
</dbReference>
<keyword evidence="5 7" id="KW-1133">Transmembrane helix</keyword>
<evidence type="ECO:0000256" key="1">
    <source>
        <dbReference type="ARBA" id="ARBA00004141"/>
    </source>
</evidence>
<comment type="similarity">
    <text evidence="2">Belongs to the APH-1 family.</text>
</comment>
<evidence type="ECO:0000256" key="6">
    <source>
        <dbReference type="ARBA" id="ARBA00023136"/>
    </source>
</evidence>
<accession>A0A0N5BKX5</accession>
<dbReference type="Pfam" id="PF06105">
    <property type="entry name" value="Aph-1"/>
    <property type="match status" value="1"/>
</dbReference>
<protein>
    <submittedName>
        <fullName evidence="9">Uncharacterized protein</fullName>
    </submittedName>
</protein>
<organism evidence="8 9">
    <name type="scientific">Strongyloides papillosus</name>
    <name type="common">Intestinal threadworm</name>
    <dbReference type="NCBI Taxonomy" id="174720"/>
    <lineage>
        <taxon>Eukaryota</taxon>
        <taxon>Metazoa</taxon>
        <taxon>Ecdysozoa</taxon>
        <taxon>Nematoda</taxon>
        <taxon>Chromadorea</taxon>
        <taxon>Rhabditida</taxon>
        <taxon>Tylenchina</taxon>
        <taxon>Panagrolaimomorpha</taxon>
        <taxon>Strongyloidoidea</taxon>
        <taxon>Strongyloididae</taxon>
        <taxon>Strongyloides</taxon>
    </lineage>
</organism>